<comment type="caution">
    <text evidence="2">The sequence shown here is derived from an EMBL/GenBank/DDBJ whole genome shotgun (WGS) entry which is preliminary data.</text>
</comment>
<dbReference type="Proteomes" id="UP001597252">
    <property type="component" value="Unassembled WGS sequence"/>
</dbReference>
<dbReference type="EMBL" id="JBHTON010000045">
    <property type="protein sequence ID" value="MFD1485857.1"/>
    <property type="molecule type" value="Genomic_DNA"/>
</dbReference>
<organism evidence="2 3">
    <name type="scientific">Lacticaseibacillus baoqingensis</name>
    <dbReference type="NCBI Taxonomy" id="2486013"/>
    <lineage>
        <taxon>Bacteria</taxon>
        <taxon>Bacillati</taxon>
        <taxon>Bacillota</taxon>
        <taxon>Bacilli</taxon>
        <taxon>Lactobacillales</taxon>
        <taxon>Lactobacillaceae</taxon>
        <taxon>Lacticaseibacillus</taxon>
    </lineage>
</organism>
<sequence>MQTQAQMATGDFQKLLRIALNDLTIQRTLLENEMAQEADDLRTLERDDNVAKLDRRIMLIQRDYDHYKTFLDPDYHDTLPQY</sequence>
<gene>
    <name evidence="2" type="ORF">ACFQ5J_11530</name>
</gene>
<evidence type="ECO:0000313" key="3">
    <source>
        <dbReference type="Proteomes" id="UP001597252"/>
    </source>
</evidence>
<evidence type="ECO:0008006" key="4">
    <source>
        <dbReference type="Google" id="ProtNLM"/>
    </source>
</evidence>
<accession>A0ABW4E7H1</accession>
<dbReference type="RefSeq" id="WP_125753848.1">
    <property type="nucleotide sequence ID" value="NZ_JBHTON010000045.1"/>
</dbReference>
<feature type="coiled-coil region" evidence="1">
    <location>
        <begin position="20"/>
        <end position="47"/>
    </location>
</feature>
<evidence type="ECO:0000313" key="2">
    <source>
        <dbReference type="EMBL" id="MFD1485857.1"/>
    </source>
</evidence>
<proteinExistence type="predicted"/>
<keyword evidence="1" id="KW-0175">Coiled coil</keyword>
<keyword evidence="3" id="KW-1185">Reference proteome</keyword>
<protein>
    <recommendedName>
        <fullName evidence="4">DUF2524 family protein</fullName>
    </recommendedName>
</protein>
<name>A0ABW4E7H1_9LACO</name>
<reference evidence="3" key="1">
    <citation type="journal article" date="2019" name="Int. J. Syst. Evol. Microbiol.">
        <title>The Global Catalogue of Microorganisms (GCM) 10K type strain sequencing project: providing services to taxonomists for standard genome sequencing and annotation.</title>
        <authorList>
            <consortium name="The Broad Institute Genomics Platform"/>
            <consortium name="The Broad Institute Genome Sequencing Center for Infectious Disease"/>
            <person name="Wu L."/>
            <person name="Ma J."/>
        </authorList>
    </citation>
    <scope>NUCLEOTIDE SEQUENCE [LARGE SCALE GENOMIC DNA]</scope>
    <source>
        <strain evidence="3">CCM 8903</strain>
    </source>
</reference>
<evidence type="ECO:0000256" key="1">
    <source>
        <dbReference type="SAM" id="Coils"/>
    </source>
</evidence>